<evidence type="ECO:0008006" key="3">
    <source>
        <dbReference type="Google" id="ProtNLM"/>
    </source>
</evidence>
<protein>
    <recommendedName>
        <fullName evidence="3">F-box domain-containing protein</fullName>
    </recommendedName>
</protein>
<dbReference type="EMBL" id="CAJNOR010000225">
    <property type="protein sequence ID" value="CAF0846896.1"/>
    <property type="molecule type" value="Genomic_DNA"/>
</dbReference>
<gene>
    <name evidence="1" type="ORF">XAT740_LOCUS5273</name>
</gene>
<name>A0A813VXR2_ADIRI</name>
<accession>A0A813VXR2</accession>
<dbReference type="AlphaFoldDB" id="A0A813VXR2"/>
<comment type="caution">
    <text evidence="1">The sequence shown here is derived from an EMBL/GenBank/DDBJ whole genome shotgun (WGS) entry which is preliminary data.</text>
</comment>
<organism evidence="1 2">
    <name type="scientific">Adineta ricciae</name>
    <name type="common">Rotifer</name>
    <dbReference type="NCBI Taxonomy" id="249248"/>
    <lineage>
        <taxon>Eukaryota</taxon>
        <taxon>Metazoa</taxon>
        <taxon>Spiralia</taxon>
        <taxon>Gnathifera</taxon>
        <taxon>Rotifera</taxon>
        <taxon>Eurotatoria</taxon>
        <taxon>Bdelloidea</taxon>
        <taxon>Adinetida</taxon>
        <taxon>Adinetidae</taxon>
        <taxon>Adineta</taxon>
    </lineage>
</organism>
<dbReference type="InterPro" id="IPR032675">
    <property type="entry name" value="LRR_dom_sf"/>
</dbReference>
<evidence type="ECO:0000313" key="2">
    <source>
        <dbReference type="Proteomes" id="UP000663828"/>
    </source>
</evidence>
<sequence>MITRLEDLCNEILFDIFDYVDARDVYRGFWNLNSRLNKLLTSIDYFSLVVDQDENNETIALLSPHIGRLIINSWEEVNLERFSNLFSLMLTRPSARQLKQIRGDTMPKLTYMSLCTNMYLSLPNQLVHDIFSSRFSRLRWARLGHIDTFNSFQWSQSISLRHLQVGCSHTTMIPFILMSCPNLSYLHVDFLRQGEKISLSPPTISNHPLRQFILRDHCRVVSYNDIETLIRLIPNTEKIELRFLCKIPFMTLSQYLCSHLDRLQRFDCDITECPISATSLATIRQVHPCFEPVECRTSCVDFRIFSTKT</sequence>
<dbReference type="SUPFAM" id="SSF52058">
    <property type="entry name" value="L domain-like"/>
    <property type="match status" value="1"/>
</dbReference>
<proteinExistence type="predicted"/>
<reference evidence="1" key="1">
    <citation type="submission" date="2021-02" db="EMBL/GenBank/DDBJ databases">
        <authorList>
            <person name="Nowell W R."/>
        </authorList>
    </citation>
    <scope>NUCLEOTIDE SEQUENCE</scope>
</reference>
<dbReference type="Gene3D" id="3.80.10.10">
    <property type="entry name" value="Ribonuclease Inhibitor"/>
    <property type="match status" value="1"/>
</dbReference>
<keyword evidence="2" id="KW-1185">Reference proteome</keyword>
<dbReference type="Proteomes" id="UP000663828">
    <property type="component" value="Unassembled WGS sequence"/>
</dbReference>
<evidence type="ECO:0000313" key="1">
    <source>
        <dbReference type="EMBL" id="CAF0846896.1"/>
    </source>
</evidence>